<evidence type="ECO:0000256" key="1">
    <source>
        <dbReference type="SAM" id="Phobius"/>
    </source>
</evidence>
<dbReference type="InterPro" id="IPR019422">
    <property type="entry name" value="7TM_GPCR_serpentine_rcpt_Srh"/>
</dbReference>
<organism evidence="2 3">
    <name type="scientific">Steinernema glaseri</name>
    <dbReference type="NCBI Taxonomy" id="37863"/>
    <lineage>
        <taxon>Eukaryota</taxon>
        <taxon>Metazoa</taxon>
        <taxon>Ecdysozoa</taxon>
        <taxon>Nematoda</taxon>
        <taxon>Chromadorea</taxon>
        <taxon>Rhabditida</taxon>
        <taxon>Tylenchina</taxon>
        <taxon>Panagrolaimomorpha</taxon>
        <taxon>Strongyloidoidea</taxon>
        <taxon>Steinernematidae</taxon>
        <taxon>Steinernema</taxon>
    </lineage>
</organism>
<protein>
    <submittedName>
        <fullName evidence="3">G_PROTEIN_RECEP_F1_2 domain-containing protein</fullName>
    </submittedName>
</protein>
<evidence type="ECO:0000313" key="3">
    <source>
        <dbReference type="WBParaSite" id="L893_g18325.t1"/>
    </source>
</evidence>
<keyword evidence="2" id="KW-1185">Reference proteome</keyword>
<dbReference type="Pfam" id="PF10318">
    <property type="entry name" value="7TM_GPCR_Srh"/>
    <property type="match status" value="1"/>
</dbReference>
<feature type="transmembrane region" description="Helical" evidence="1">
    <location>
        <begin position="12"/>
        <end position="39"/>
    </location>
</feature>
<reference evidence="3" key="1">
    <citation type="submission" date="2016-11" db="UniProtKB">
        <authorList>
            <consortium name="WormBaseParasite"/>
        </authorList>
    </citation>
    <scope>IDENTIFICATION</scope>
</reference>
<name>A0A1I7YPA8_9BILA</name>
<keyword evidence="1" id="KW-0472">Membrane</keyword>
<dbReference type="AlphaFoldDB" id="A0A1I7YPA8"/>
<keyword evidence="1" id="KW-1133">Transmembrane helix</keyword>
<dbReference type="WBParaSite" id="L893_g18325.t1">
    <property type="protein sequence ID" value="L893_g18325.t1"/>
    <property type="gene ID" value="L893_g18325"/>
</dbReference>
<feature type="transmembrane region" description="Helical" evidence="1">
    <location>
        <begin position="45"/>
        <end position="69"/>
    </location>
</feature>
<accession>A0A1I7YPA8</accession>
<dbReference type="Proteomes" id="UP000095287">
    <property type="component" value="Unplaced"/>
</dbReference>
<keyword evidence="1" id="KW-0812">Transmembrane</keyword>
<sequence>MSKATLLLQKEILKNLLIVTVTALFIGSLPLTVVVFYVYNNKLPFARTIASCALLFTANFGTIYVFLILTLFKSYRKAVVAVARSVCQAVKKVLGMFHPPKITPSNALFRVSH</sequence>
<evidence type="ECO:0000313" key="2">
    <source>
        <dbReference type="Proteomes" id="UP000095287"/>
    </source>
</evidence>
<proteinExistence type="predicted"/>